<dbReference type="GO" id="GO:0006596">
    <property type="term" value="P:polyamine biosynthetic process"/>
    <property type="evidence" value="ECO:0007669"/>
    <property type="project" value="UniProtKB-KW"/>
</dbReference>
<gene>
    <name evidence="2" type="ORF">SAMN05216586_11030</name>
</gene>
<dbReference type="Pfam" id="PF01564">
    <property type="entry name" value="Spermine_synth"/>
    <property type="match status" value="1"/>
</dbReference>
<dbReference type="PANTHER" id="PTHR43317">
    <property type="entry name" value="THERMOSPERMINE SYNTHASE ACAULIS5"/>
    <property type="match status" value="1"/>
</dbReference>
<organism evidence="2 3">
    <name type="scientific">Halopseudomonas aestusnigri</name>
    <dbReference type="NCBI Taxonomy" id="857252"/>
    <lineage>
        <taxon>Bacteria</taxon>
        <taxon>Pseudomonadati</taxon>
        <taxon>Pseudomonadota</taxon>
        <taxon>Gammaproteobacteria</taxon>
        <taxon>Pseudomonadales</taxon>
        <taxon>Pseudomonadaceae</taxon>
        <taxon>Halopseudomonas</taxon>
    </lineage>
</organism>
<dbReference type="EMBL" id="FNVE01000010">
    <property type="protein sequence ID" value="SEG57160.1"/>
    <property type="molecule type" value="Genomic_DNA"/>
</dbReference>
<evidence type="ECO:0000256" key="1">
    <source>
        <dbReference type="ARBA" id="ARBA00023115"/>
    </source>
</evidence>
<proteinExistence type="predicted"/>
<dbReference type="PANTHER" id="PTHR43317:SF1">
    <property type="entry name" value="THERMOSPERMINE SYNTHASE ACAULIS5"/>
    <property type="match status" value="1"/>
</dbReference>
<keyword evidence="1" id="KW-0620">Polyamine biosynthesis</keyword>
<dbReference type="InterPro" id="IPR029063">
    <property type="entry name" value="SAM-dependent_MTases_sf"/>
</dbReference>
<dbReference type="Gene3D" id="3.40.50.150">
    <property type="entry name" value="Vaccinia Virus protein VP39"/>
    <property type="match status" value="1"/>
</dbReference>
<keyword evidence="3" id="KW-1185">Reference proteome</keyword>
<protein>
    <submittedName>
        <fullName evidence="2">Spermidine synthase</fullName>
    </submittedName>
</protein>
<dbReference type="CDD" id="cd02440">
    <property type="entry name" value="AdoMet_MTases"/>
    <property type="match status" value="1"/>
</dbReference>
<dbReference type="RefSeq" id="WP_088276572.1">
    <property type="nucleotide sequence ID" value="NZ_FNVE01000010.1"/>
</dbReference>
<sequence length="278" mass="31516">MAILQRIRQLGEWLGLRPRGEQEREVERLRDDFGLIRVTELGELRYLFFGEQTEQSCGLIGDPAWLEYDYTRAMLLAGYWLEDTQRVLALGLGGGSLVSAVLTHLQPQQITAVELRPGVVEVARRWFGLPDDPRLTVLIDSAEKVIEREQASADLVLLDLYMEGGITALQLRMDFLEQCHAALRPGGLMVVNQWQLGHTGQPYAAERLQKLFGDRYLQVEVEEGNIVLFIPQAGELPLDQDTMRRWADSLEPQLGYSLRPYVEVLRRAEDAIPAADCQ</sequence>
<evidence type="ECO:0000313" key="2">
    <source>
        <dbReference type="EMBL" id="SEG57160.1"/>
    </source>
</evidence>
<reference evidence="2 3" key="1">
    <citation type="submission" date="2016-10" db="EMBL/GenBank/DDBJ databases">
        <authorList>
            <person name="Varghese N."/>
            <person name="Submissions S."/>
        </authorList>
    </citation>
    <scope>NUCLEOTIDE SEQUENCE [LARGE SCALE GENOMIC DNA]</scope>
    <source>
        <strain evidence="2 3">CECT 8317</strain>
    </source>
</reference>
<evidence type="ECO:0000313" key="3">
    <source>
        <dbReference type="Proteomes" id="UP000243518"/>
    </source>
</evidence>
<dbReference type="SUPFAM" id="SSF53335">
    <property type="entry name" value="S-adenosyl-L-methionine-dependent methyltransferases"/>
    <property type="match status" value="1"/>
</dbReference>
<dbReference type="AlphaFoldDB" id="A0AAQ1G8R1"/>
<dbReference type="Proteomes" id="UP000243518">
    <property type="component" value="Unassembled WGS sequence"/>
</dbReference>
<accession>A0AAQ1G8R1</accession>
<comment type="caution">
    <text evidence="2">The sequence shown here is derived from an EMBL/GenBank/DDBJ whole genome shotgun (WGS) entry which is preliminary data.</text>
</comment>
<name>A0AAQ1G8R1_9GAMM</name>